<sequence length="282" mass="29510">MIFLDITQTVEILLISVFAGVVGSLLGLGGGIIVTPALTLIFGIDIQYAIGASIISVIATSSGSAIAYIKDGITNLRVGMFLEIATTIGAITGAFVSGLLSATALYIIFGLLLLYSAFNMIKKVGSEFPTNVKPDPLATKLNLHDSYYDKSLRQTVDYQVANVPAGFGVMYGAGIASGLLGIGSGAFKVMALDVFMKMPLKVSSATSNLMMGVTAAASATVYLFQGDIQPAIAAPVAIGVLVGATLGTRIMQRLKSKVIRIIFIPVILYVAFQMILEGLGWI</sequence>
<feature type="transmembrane region" description="Helical" evidence="8">
    <location>
        <begin position="12"/>
        <end position="34"/>
    </location>
</feature>
<evidence type="ECO:0000256" key="4">
    <source>
        <dbReference type="ARBA" id="ARBA00022475"/>
    </source>
</evidence>
<keyword evidence="5 8" id="KW-0812">Transmembrane</keyword>
<feature type="transmembrane region" description="Helical" evidence="8">
    <location>
        <begin position="165"/>
        <end position="187"/>
    </location>
</feature>
<evidence type="ECO:0000256" key="8">
    <source>
        <dbReference type="RuleBase" id="RU363041"/>
    </source>
</evidence>
<keyword evidence="7 8" id="KW-0472">Membrane</keyword>
<gene>
    <name evidence="9" type="ORF">HMPREF0557_00133</name>
</gene>
<feature type="transmembrane region" description="Helical" evidence="8">
    <location>
        <begin position="81"/>
        <end position="114"/>
    </location>
</feature>
<evidence type="ECO:0000256" key="1">
    <source>
        <dbReference type="ARBA" id="ARBA00004651"/>
    </source>
</evidence>
<organism evidence="9 10">
    <name type="scientific">Listeria innocua ATCC 33091</name>
    <dbReference type="NCBI Taxonomy" id="1002366"/>
    <lineage>
        <taxon>Bacteria</taxon>
        <taxon>Bacillati</taxon>
        <taxon>Bacillota</taxon>
        <taxon>Bacilli</taxon>
        <taxon>Bacillales</taxon>
        <taxon>Listeriaceae</taxon>
        <taxon>Listeria</taxon>
    </lineage>
</organism>
<dbReference type="AlphaFoldDB" id="A0AB72ZCV5"/>
<protein>
    <recommendedName>
        <fullName evidence="8">Probable membrane transporter protein</fullName>
    </recommendedName>
</protein>
<accession>A0AB72ZCV5</accession>
<evidence type="ECO:0000256" key="6">
    <source>
        <dbReference type="ARBA" id="ARBA00022989"/>
    </source>
</evidence>
<evidence type="ECO:0000256" key="2">
    <source>
        <dbReference type="ARBA" id="ARBA00009142"/>
    </source>
</evidence>
<keyword evidence="3" id="KW-0813">Transport</keyword>
<keyword evidence="6 8" id="KW-1133">Transmembrane helix</keyword>
<dbReference type="EMBL" id="AGCN01000002">
    <property type="protein sequence ID" value="EHN62740.1"/>
    <property type="molecule type" value="Genomic_DNA"/>
</dbReference>
<comment type="caution">
    <text evidence="9">The sequence shown here is derived from an EMBL/GenBank/DDBJ whole genome shotgun (WGS) entry which is preliminary data.</text>
</comment>
<dbReference type="PANTHER" id="PTHR30269:SF23">
    <property type="entry name" value="MEMBRANE TRANSPORTER PROTEIN YDHB-RELATED"/>
    <property type="match status" value="1"/>
</dbReference>
<evidence type="ECO:0000313" key="9">
    <source>
        <dbReference type="EMBL" id="EHN62740.1"/>
    </source>
</evidence>
<evidence type="ECO:0000256" key="5">
    <source>
        <dbReference type="ARBA" id="ARBA00022692"/>
    </source>
</evidence>
<comment type="subcellular location">
    <subcellularLocation>
        <location evidence="1 8">Cell membrane</location>
        <topology evidence="1 8">Multi-pass membrane protein</topology>
    </subcellularLocation>
</comment>
<dbReference type="Proteomes" id="UP000003597">
    <property type="component" value="Unassembled WGS sequence"/>
</dbReference>
<feature type="transmembrane region" description="Helical" evidence="8">
    <location>
        <begin position="46"/>
        <end position="69"/>
    </location>
</feature>
<evidence type="ECO:0000313" key="10">
    <source>
        <dbReference type="Proteomes" id="UP000003597"/>
    </source>
</evidence>
<dbReference type="Pfam" id="PF01925">
    <property type="entry name" value="TauE"/>
    <property type="match status" value="1"/>
</dbReference>
<evidence type="ECO:0000256" key="7">
    <source>
        <dbReference type="ARBA" id="ARBA00023136"/>
    </source>
</evidence>
<dbReference type="GO" id="GO:0005886">
    <property type="term" value="C:plasma membrane"/>
    <property type="evidence" value="ECO:0007669"/>
    <property type="project" value="UniProtKB-SubCell"/>
</dbReference>
<proteinExistence type="inferred from homology"/>
<comment type="similarity">
    <text evidence="2 8">Belongs to the 4-toluene sulfonate uptake permease (TSUP) (TC 2.A.102) family.</text>
</comment>
<feature type="transmembrane region" description="Helical" evidence="8">
    <location>
        <begin position="208"/>
        <end position="225"/>
    </location>
</feature>
<reference evidence="9 10" key="1">
    <citation type="submission" date="2011-08" db="EMBL/GenBank/DDBJ databases">
        <authorList>
            <person name="Weinstock G."/>
            <person name="Sodergren E."/>
            <person name="Clifton S."/>
            <person name="Fulton L."/>
            <person name="Fulton B."/>
            <person name="Courtney L."/>
            <person name="Fronick C."/>
            <person name="Harrison M."/>
            <person name="Strong C."/>
            <person name="Farmer C."/>
            <person name="Delahaunty K."/>
            <person name="Markovic C."/>
            <person name="Hall O."/>
            <person name="Minx P."/>
            <person name="Tomlinson C."/>
            <person name="Mitreva M."/>
            <person name="Hou S."/>
            <person name="Chen J."/>
            <person name="Wollam A."/>
            <person name="Pepin K.H."/>
            <person name="Johnson M."/>
            <person name="Bhonagiri V."/>
            <person name="Zhang X."/>
            <person name="Suruliraj S."/>
            <person name="Warren W."/>
            <person name="Chinwalla A."/>
            <person name="Mardis E.R."/>
            <person name="Wilson R.K."/>
        </authorList>
    </citation>
    <scope>NUCLEOTIDE SEQUENCE [LARGE SCALE GENOMIC DNA]</scope>
    <source>
        <strain evidence="9 10">ATCC 33091</strain>
    </source>
</reference>
<keyword evidence="4 8" id="KW-1003">Cell membrane</keyword>
<dbReference type="InterPro" id="IPR052017">
    <property type="entry name" value="TSUP"/>
</dbReference>
<keyword evidence="10" id="KW-1185">Reference proteome</keyword>
<dbReference type="PANTHER" id="PTHR30269">
    <property type="entry name" value="TRANSMEMBRANE PROTEIN YFCA"/>
    <property type="match status" value="1"/>
</dbReference>
<feature type="transmembrane region" description="Helical" evidence="8">
    <location>
        <begin position="231"/>
        <end position="251"/>
    </location>
</feature>
<name>A0AB72ZCV5_LISIO</name>
<feature type="transmembrane region" description="Helical" evidence="8">
    <location>
        <begin position="258"/>
        <end position="276"/>
    </location>
</feature>
<evidence type="ECO:0000256" key="3">
    <source>
        <dbReference type="ARBA" id="ARBA00022448"/>
    </source>
</evidence>
<dbReference type="InterPro" id="IPR002781">
    <property type="entry name" value="TM_pro_TauE-like"/>
</dbReference>